<organism evidence="1 2">
    <name type="scientific">Cotesia glomerata</name>
    <name type="common">Lepidopteran parasitic wasp</name>
    <name type="synonym">Apanteles glomeratus</name>
    <dbReference type="NCBI Taxonomy" id="32391"/>
    <lineage>
        <taxon>Eukaryota</taxon>
        <taxon>Metazoa</taxon>
        <taxon>Ecdysozoa</taxon>
        <taxon>Arthropoda</taxon>
        <taxon>Hexapoda</taxon>
        <taxon>Insecta</taxon>
        <taxon>Pterygota</taxon>
        <taxon>Neoptera</taxon>
        <taxon>Endopterygota</taxon>
        <taxon>Hymenoptera</taxon>
        <taxon>Apocrita</taxon>
        <taxon>Ichneumonoidea</taxon>
        <taxon>Braconidae</taxon>
        <taxon>Microgastrinae</taxon>
        <taxon>Cotesia</taxon>
    </lineage>
</organism>
<dbReference type="EMBL" id="JAHXZJ010002982">
    <property type="protein sequence ID" value="KAH0535589.1"/>
    <property type="molecule type" value="Genomic_DNA"/>
</dbReference>
<proteinExistence type="predicted"/>
<name>A0AAV7HEQ4_COTGL</name>
<reference evidence="1 2" key="1">
    <citation type="journal article" date="2021" name="J. Hered.">
        <title>A chromosome-level genome assembly of the parasitoid wasp, Cotesia glomerata (Hymenoptera: Braconidae).</title>
        <authorList>
            <person name="Pinto B.J."/>
            <person name="Weis J.J."/>
            <person name="Gamble T."/>
            <person name="Ode P.J."/>
            <person name="Paul R."/>
            <person name="Zaspel J.M."/>
        </authorList>
    </citation>
    <scope>NUCLEOTIDE SEQUENCE [LARGE SCALE GENOMIC DNA]</scope>
    <source>
        <strain evidence="1">CgM1</strain>
    </source>
</reference>
<dbReference type="AlphaFoldDB" id="A0AAV7HEQ4"/>
<evidence type="ECO:0000313" key="2">
    <source>
        <dbReference type="Proteomes" id="UP000826195"/>
    </source>
</evidence>
<accession>A0AAV7HEQ4</accession>
<comment type="caution">
    <text evidence="1">The sequence shown here is derived from an EMBL/GenBank/DDBJ whole genome shotgun (WGS) entry which is preliminary data.</text>
</comment>
<dbReference type="Proteomes" id="UP000826195">
    <property type="component" value="Unassembled WGS sequence"/>
</dbReference>
<sequence>MARVNKNPSRRGIFRTKRRRVDIATACVGYNAFGDSPGALRPCCRLEQLGGWLAGWLAIPGDDGLEDVAGGTDPPRNITTPLPN</sequence>
<keyword evidence="2" id="KW-1185">Reference proteome</keyword>
<protein>
    <submittedName>
        <fullName evidence="1">Uncharacterized protein</fullName>
    </submittedName>
</protein>
<evidence type="ECO:0000313" key="1">
    <source>
        <dbReference type="EMBL" id="KAH0535589.1"/>
    </source>
</evidence>
<gene>
    <name evidence="1" type="ORF">KQX54_017424</name>
</gene>